<sequence>MDFNIIKQITPVLIKGSIITIELTAISVCLGSIIGIIVALLKLCNNKLVFYVGGFYTWIFRGTPLLLQLFFIYYGLPFVGIKFTPFSAAILGLSLNAGAYTAEIIRGGIISVDKGQFEACRALGFNYFHTMKKIILPQTFKIIIPSLGNEFITMLKDTSLVSTIAMVEVMRSAQLLYSSTFKPMETFILTAVLYLIMTTIFTTIFGVFEKKASVY</sequence>
<dbReference type="FunFam" id="1.10.3720.10:FF:000033">
    <property type="entry name" value="Polar amino acid ABC transporter permease"/>
    <property type="match status" value="1"/>
</dbReference>
<dbReference type="InterPro" id="IPR000515">
    <property type="entry name" value="MetI-like"/>
</dbReference>
<dbReference type="InterPro" id="IPR035906">
    <property type="entry name" value="MetI-like_sf"/>
</dbReference>
<dbReference type="PROSITE" id="PS50928">
    <property type="entry name" value="ABC_TM1"/>
    <property type="match status" value="1"/>
</dbReference>
<evidence type="ECO:0000256" key="5">
    <source>
        <dbReference type="ARBA" id="ARBA00022970"/>
    </source>
</evidence>
<dbReference type="InterPro" id="IPR043429">
    <property type="entry name" value="ArtM/GltK/GlnP/TcyL/YhdX-like"/>
</dbReference>
<dbReference type="PANTHER" id="PTHR30614">
    <property type="entry name" value="MEMBRANE COMPONENT OF AMINO ACID ABC TRANSPORTER"/>
    <property type="match status" value="1"/>
</dbReference>
<evidence type="ECO:0000256" key="3">
    <source>
        <dbReference type="ARBA" id="ARBA00022475"/>
    </source>
</evidence>
<dbReference type="RefSeq" id="WP_043031799.1">
    <property type="nucleotide sequence ID" value="NZ_JXSU01000007.1"/>
</dbReference>
<dbReference type="SUPFAM" id="SSF161098">
    <property type="entry name" value="MetI-like"/>
    <property type="match status" value="1"/>
</dbReference>
<dbReference type="HOGENOM" id="CLU_019602_1_1_9"/>
<evidence type="ECO:0000256" key="7">
    <source>
        <dbReference type="ARBA" id="ARBA00023136"/>
    </source>
</evidence>
<dbReference type="OrthoDB" id="9787841at2"/>
<protein>
    <submittedName>
        <fullName evidence="10">ABC transporter permease</fullName>
    </submittedName>
</protein>
<accession>A0A0D1BUA7</accession>
<feature type="transmembrane region" description="Helical" evidence="8">
    <location>
        <begin position="187"/>
        <end position="208"/>
    </location>
</feature>
<dbReference type="Proteomes" id="UP000032250">
    <property type="component" value="Unassembled WGS sequence"/>
</dbReference>
<feature type="transmembrane region" description="Helical" evidence="8">
    <location>
        <begin position="48"/>
        <end position="74"/>
    </location>
</feature>
<keyword evidence="5" id="KW-0029">Amino-acid transport</keyword>
<dbReference type="AlphaFoldDB" id="A0A0D1BUA7"/>
<dbReference type="EMBL" id="JXSU01000007">
    <property type="protein sequence ID" value="KIS23367.1"/>
    <property type="molecule type" value="Genomic_DNA"/>
</dbReference>
<keyword evidence="4 8" id="KW-0812">Transmembrane</keyword>
<evidence type="ECO:0000313" key="10">
    <source>
        <dbReference type="EMBL" id="KIS23367.1"/>
    </source>
</evidence>
<comment type="similarity">
    <text evidence="8">Belongs to the binding-protein-dependent transport system permease family.</text>
</comment>
<organism evidence="10 11">
    <name type="scientific">Clostridium botulinum B2 450</name>
    <dbReference type="NCBI Taxonomy" id="1379739"/>
    <lineage>
        <taxon>Bacteria</taxon>
        <taxon>Bacillati</taxon>
        <taxon>Bacillota</taxon>
        <taxon>Clostridia</taxon>
        <taxon>Eubacteriales</taxon>
        <taxon>Clostridiaceae</taxon>
        <taxon>Clostridium</taxon>
    </lineage>
</organism>
<comment type="caution">
    <text evidence="10">The sequence shown here is derived from an EMBL/GenBank/DDBJ whole genome shotgun (WGS) entry which is preliminary data.</text>
</comment>
<keyword evidence="7 8" id="KW-0472">Membrane</keyword>
<keyword evidence="3" id="KW-1003">Cell membrane</keyword>
<keyword evidence="2 8" id="KW-0813">Transport</keyword>
<feature type="transmembrane region" description="Helical" evidence="8">
    <location>
        <begin position="86"/>
        <end position="105"/>
    </location>
</feature>
<dbReference type="PATRIC" id="fig|1379739.3.peg.1760"/>
<dbReference type="GO" id="GO:0022857">
    <property type="term" value="F:transmembrane transporter activity"/>
    <property type="evidence" value="ECO:0007669"/>
    <property type="project" value="InterPro"/>
</dbReference>
<proteinExistence type="inferred from homology"/>
<comment type="subcellular location">
    <subcellularLocation>
        <location evidence="1 8">Cell membrane</location>
        <topology evidence="1 8">Multi-pass membrane protein</topology>
    </subcellularLocation>
</comment>
<dbReference type="InterPro" id="IPR010065">
    <property type="entry name" value="AA_ABC_transptr_permease_3TM"/>
</dbReference>
<name>A0A0D1BUA7_CLOBO</name>
<evidence type="ECO:0000256" key="1">
    <source>
        <dbReference type="ARBA" id="ARBA00004651"/>
    </source>
</evidence>
<dbReference type="GO" id="GO:0006865">
    <property type="term" value="P:amino acid transport"/>
    <property type="evidence" value="ECO:0007669"/>
    <property type="project" value="UniProtKB-KW"/>
</dbReference>
<reference evidence="10 11" key="1">
    <citation type="submission" date="2014-06" db="EMBL/GenBank/DDBJ databases">
        <title>Genome characterization of distinct group I Clostridium botulinum lineages.</title>
        <authorList>
            <person name="Giordani F."/>
            <person name="Anselmo A."/>
            <person name="Fillo S."/>
            <person name="Palozzi A.M."/>
            <person name="Fortunato A."/>
            <person name="Gentile B."/>
            <person name="Ciammaruconi A."/>
            <person name="Anniballi F."/>
            <person name="De Medici D."/>
            <person name="Lista F."/>
        </authorList>
    </citation>
    <scope>NUCLEOTIDE SEQUENCE [LARGE SCALE GENOMIC DNA]</scope>
    <source>
        <strain evidence="10 11">B2 450</strain>
    </source>
</reference>
<evidence type="ECO:0000256" key="8">
    <source>
        <dbReference type="RuleBase" id="RU363032"/>
    </source>
</evidence>
<dbReference type="Gene3D" id="1.10.3720.10">
    <property type="entry name" value="MetI-like"/>
    <property type="match status" value="1"/>
</dbReference>
<keyword evidence="6 8" id="KW-1133">Transmembrane helix</keyword>
<dbReference type="NCBIfam" id="TIGR01726">
    <property type="entry name" value="HEQRo_perm_3TM"/>
    <property type="match status" value="1"/>
</dbReference>
<evidence type="ECO:0000256" key="2">
    <source>
        <dbReference type="ARBA" id="ARBA00022448"/>
    </source>
</evidence>
<gene>
    <name evidence="10" type="ORF">N495_07115</name>
</gene>
<dbReference type="Pfam" id="PF00528">
    <property type="entry name" value="BPD_transp_1"/>
    <property type="match status" value="1"/>
</dbReference>
<feature type="transmembrane region" description="Helical" evidence="8">
    <location>
        <begin position="12"/>
        <end position="41"/>
    </location>
</feature>
<dbReference type="GO" id="GO:0043190">
    <property type="term" value="C:ATP-binding cassette (ABC) transporter complex"/>
    <property type="evidence" value="ECO:0007669"/>
    <property type="project" value="InterPro"/>
</dbReference>
<feature type="domain" description="ABC transmembrane type-1" evidence="9">
    <location>
        <begin position="17"/>
        <end position="205"/>
    </location>
</feature>
<evidence type="ECO:0000256" key="4">
    <source>
        <dbReference type="ARBA" id="ARBA00022692"/>
    </source>
</evidence>
<evidence type="ECO:0000256" key="6">
    <source>
        <dbReference type="ARBA" id="ARBA00022989"/>
    </source>
</evidence>
<dbReference type="CDD" id="cd06261">
    <property type="entry name" value="TM_PBP2"/>
    <property type="match status" value="1"/>
</dbReference>
<dbReference type="PANTHER" id="PTHR30614:SF0">
    <property type="entry name" value="L-CYSTINE TRANSPORT SYSTEM PERMEASE PROTEIN TCYL"/>
    <property type="match status" value="1"/>
</dbReference>
<evidence type="ECO:0000313" key="11">
    <source>
        <dbReference type="Proteomes" id="UP000032250"/>
    </source>
</evidence>
<evidence type="ECO:0000259" key="9">
    <source>
        <dbReference type="PROSITE" id="PS50928"/>
    </source>
</evidence>